<dbReference type="Gene3D" id="3.30.420.10">
    <property type="entry name" value="Ribonuclease H-like superfamily/Ribonuclease H"/>
    <property type="match status" value="1"/>
</dbReference>
<dbReference type="GO" id="GO:0004523">
    <property type="term" value="F:RNA-DNA hybrid ribonuclease activity"/>
    <property type="evidence" value="ECO:0007669"/>
    <property type="project" value="InterPro"/>
</dbReference>
<sequence>MGHSRWYGRIYDRIVIQTDNMEVIGAINESLLKGSNSTLIRCILKLLQNEENWLIEYVPRNENRKANSITKLAFNREE</sequence>
<feature type="domain" description="RNase H type-1" evidence="1">
    <location>
        <begin position="10"/>
        <end position="71"/>
    </location>
</feature>
<dbReference type="GO" id="GO:0003676">
    <property type="term" value="F:nucleic acid binding"/>
    <property type="evidence" value="ECO:0007669"/>
    <property type="project" value="InterPro"/>
</dbReference>
<evidence type="ECO:0000259" key="1">
    <source>
        <dbReference type="Pfam" id="PF13456"/>
    </source>
</evidence>
<name>A0A7J9G6H5_9ROSI</name>
<dbReference type="Pfam" id="PF13456">
    <property type="entry name" value="RVT_3"/>
    <property type="match status" value="1"/>
</dbReference>
<gene>
    <name evidence="2" type="ORF">Gohar_017615</name>
</gene>
<organism evidence="2 3">
    <name type="scientific">Gossypium harknessii</name>
    <dbReference type="NCBI Taxonomy" id="34285"/>
    <lineage>
        <taxon>Eukaryota</taxon>
        <taxon>Viridiplantae</taxon>
        <taxon>Streptophyta</taxon>
        <taxon>Embryophyta</taxon>
        <taxon>Tracheophyta</taxon>
        <taxon>Spermatophyta</taxon>
        <taxon>Magnoliopsida</taxon>
        <taxon>eudicotyledons</taxon>
        <taxon>Gunneridae</taxon>
        <taxon>Pentapetalae</taxon>
        <taxon>rosids</taxon>
        <taxon>malvids</taxon>
        <taxon>Malvales</taxon>
        <taxon>Malvaceae</taxon>
        <taxon>Malvoideae</taxon>
        <taxon>Gossypium</taxon>
    </lineage>
</organism>
<evidence type="ECO:0000313" key="2">
    <source>
        <dbReference type="EMBL" id="MBA0793196.1"/>
    </source>
</evidence>
<evidence type="ECO:0000313" key="3">
    <source>
        <dbReference type="Proteomes" id="UP000593560"/>
    </source>
</evidence>
<protein>
    <recommendedName>
        <fullName evidence="1">RNase H type-1 domain-containing protein</fullName>
    </recommendedName>
</protein>
<dbReference type="InterPro" id="IPR002156">
    <property type="entry name" value="RNaseH_domain"/>
</dbReference>
<dbReference type="EMBL" id="JABFAD010000002">
    <property type="protein sequence ID" value="MBA0793196.1"/>
    <property type="molecule type" value="Genomic_DNA"/>
</dbReference>
<dbReference type="AlphaFoldDB" id="A0A7J9G6H5"/>
<proteinExistence type="predicted"/>
<accession>A0A7J9G6H5</accession>
<dbReference type="InterPro" id="IPR036397">
    <property type="entry name" value="RNaseH_sf"/>
</dbReference>
<dbReference type="Proteomes" id="UP000593560">
    <property type="component" value="Unassembled WGS sequence"/>
</dbReference>
<reference evidence="2 3" key="1">
    <citation type="journal article" date="2019" name="Genome Biol. Evol.">
        <title>Insights into the evolution of the New World diploid cottons (Gossypium, subgenus Houzingenia) based on genome sequencing.</title>
        <authorList>
            <person name="Grover C.E."/>
            <person name="Arick M.A. 2nd"/>
            <person name="Thrash A."/>
            <person name="Conover J.L."/>
            <person name="Sanders W.S."/>
            <person name="Peterson D.G."/>
            <person name="Frelichowski J.E."/>
            <person name="Scheffler J.A."/>
            <person name="Scheffler B.E."/>
            <person name="Wendel J.F."/>
        </authorList>
    </citation>
    <scope>NUCLEOTIDE SEQUENCE [LARGE SCALE GENOMIC DNA]</scope>
    <source>
        <strain evidence="2">0</strain>
        <tissue evidence="2">Leaf</tissue>
    </source>
</reference>
<keyword evidence="3" id="KW-1185">Reference proteome</keyword>
<dbReference type="OrthoDB" id="1112108at2759"/>
<feature type="non-terminal residue" evidence="2">
    <location>
        <position position="78"/>
    </location>
</feature>
<comment type="caution">
    <text evidence="2">The sequence shown here is derived from an EMBL/GenBank/DDBJ whole genome shotgun (WGS) entry which is preliminary data.</text>
</comment>